<name>A0A098E783_9ZZZZ</name>
<accession>A0A098E783</accession>
<dbReference type="AlphaFoldDB" id="A0A098E783"/>
<sequence>MSIFIKTINYQNVGRKKYVKTIKQPVTKIEKIAHSDGIISLYIVKKSIINRGKLGLKVRNVG</sequence>
<gene>
    <name evidence="1" type="ORF">MSIBF_A1740004</name>
</gene>
<reference evidence="1" key="1">
    <citation type="submission" date="2014-09" db="EMBL/GenBank/DDBJ databases">
        <authorList>
            <person name="Probst J Alexander"/>
        </authorList>
    </citation>
    <scope>NUCLEOTIDE SEQUENCE</scope>
</reference>
<evidence type="ECO:0000313" key="1">
    <source>
        <dbReference type="EMBL" id="CEG11852.1"/>
    </source>
</evidence>
<proteinExistence type="predicted"/>
<organism evidence="1">
    <name type="scientific">groundwater metagenome</name>
    <dbReference type="NCBI Taxonomy" id="717931"/>
    <lineage>
        <taxon>unclassified sequences</taxon>
        <taxon>metagenomes</taxon>
        <taxon>ecological metagenomes</taxon>
    </lineage>
</organism>
<protein>
    <submittedName>
        <fullName evidence="1">Uncharacterized protein</fullName>
    </submittedName>
</protein>
<dbReference type="EMBL" id="CCXY01000084">
    <property type="protein sequence ID" value="CEG11852.1"/>
    <property type="molecule type" value="Genomic_DNA"/>
</dbReference>